<organism evidence="1 2">
    <name type="scientific">Heyndrickxia acidicola</name>
    <dbReference type="NCBI Taxonomy" id="209389"/>
    <lineage>
        <taxon>Bacteria</taxon>
        <taxon>Bacillati</taxon>
        <taxon>Bacillota</taxon>
        <taxon>Bacilli</taxon>
        <taxon>Bacillales</taxon>
        <taxon>Bacillaceae</taxon>
        <taxon>Heyndrickxia</taxon>
    </lineage>
</organism>
<reference evidence="1 2" key="1">
    <citation type="submission" date="2023-03" db="EMBL/GenBank/DDBJ databases">
        <title>Bacillus Genome Sequencing.</title>
        <authorList>
            <person name="Dunlap C."/>
        </authorList>
    </citation>
    <scope>NUCLEOTIDE SEQUENCE [LARGE SCALE GENOMIC DNA]</scope>
    <source>
        <strain evidence="1 2">B-23453</strain>
    </source>
</reference>
<protein>
    <submittedName>
        <fullName evidence="1">Uncharacterized protein</fullName>
    </submittedName>
</protein>
<sequence length="396" mass="44036">MTVVFKDSFTDNNTDLNNHTPDIGSKWLIGQNGGGKNITPSSSLSNNSLDVFYIKGNTLVANNPRASAIQYLSGNSDGTVKLTFVTLQGYDRLYFRYQDNSNYWMIVNYSGQWQLWKVANGASSTIASGGITANGDIASVSLNGNSITWSVNGVSQGTVTDTFNQTATGYGVMGYYANTAFEDFQVESLTTGTPGTKTYNTKQSIYKQGTISNIAKQTIFRLSTLLENTKQAIYSSKQSCFNTKQVLYRFGIKNEYTKQIIHKSNSFAVSTKQVIYKEGLLFCSTKQSVFKQTNYFFTTKQNIISGKVLLFNTKQIVYKTNKIPINTLQITYKTFSINNQTKQSVFKLDVASFNTLQNISADYLIFKKIIKIPLSITKKISVPLSITKKVSVPLKV</sequence>
<dbReference type="RefSeq" id="WP_066262890.1">
    <property type="nucleotide sequence ID" value="NZ_JARMAB010000041.1"/>
</dbReference>
<dbReference type="Gene3D" id="2.60.120.560">
    <property type="entry name" value="Exo-inulinase, domain 1"/>
    <property type="match status" value="1"/>
</dbReference>
<proteinExistence type="predicted"/>
<dbReference type="Proteomes" id="UP001341444">
    <property type="component" value="Unassembled WGS sequence"/>
</dbReference>
<comment type="caution">
    <text evidence="1">The sequence shown here is derived from an EMBL/GenBank/DDBJ whole genome shotgun (WGS) entry which is preliminary data.</text>
</comment>
<accession>A0ABU6MME3</accession>
<name>A0ABU6MME3_9BACI</name>
<keyword evidence="2" id="KW-1185">Reference proteome</keyword>
<gene>
    <name evidence="1" type="ORF">P4T90_22740</name>
</gene>
<evidence type="ECO:0000313" key="1">
    <source>
        <dbReference type="EMBL" id="MED1205855.1"/>
    </source>
</evidence>
<dbReference type="EMBL" id="JARMAB010000041">
    <property type="protein sequence ID" value="MED1205855.1"/>
    <property type="molecule type" value="Genomic_DNA"/>
</dbReference>
<evidence type="ECO:0000313" key="2">
    <source>
        <dbReference type="Proteomes" id="UP001341444"/>
    </source>
</evidence>